<evidence type="ECO:0000256" key="3">
    <source>
        <dbReference type="ARBA" id="ARBA00022679"/>
    </source>
</evidence>
<keyword evidence="3" id="KW-0808">Transferase</keyword>
<proteinExistence type="inferred from homology"/>
<feature type="region of interest" description="Disordered" evidence="14">
    <location>
        <begin position="13"/>
        <end position="34"/>
    </location>
</feature>
<evidence type="ECO:0000256" key="8">
    <source>
        <dbReference type="ARBA" id="ARBA00048679"/>
    </source>
</evidence>
<dbReference type="SUPFAM" id="SSF56112">
    <property type="entry name" value="Protein kinase-like (PK-like)"/>
    <property type="match status" value="1"/>
</dbReference>
<dbReference type="InterPro" id="IPR030616">
    <property type="entry name" value="Aur-like"/>
</dbReference>
<evidence type="ECO:0000256" key="7">
    <source>
        <dbReference type="ARBA" id="ARBA00047899"/>
    </source>
</evidence>
<feature type="compositionally biased region" description="Basic and acidic residues" evidence="14">
    <location>
        <begin position="191"/>
        <end position="201"/>
    </location>
</feature>
<name>A0A183B8S5_9TREM</name>
<evidence type="ECO:0000256" key="9">
    <source>
        <dbReference type="PIRSR" id="PIRSR630616-1"/>
    </source>
</evidence>
<feature type="active site" description="Proton acceptor" evidence="9">
    <location>
        <position position="368"/>
    </location>
</feature>
<dbReference type="EC" id="2.7.11.1" evidence="1"/>
<dbReference type="GO" id="GO:0005524">
    <property type="term" value="F:ATP binding"/>
    <property type="evidence" value="ECO:0007669"/>
    <property type="project" value="UniProtKB-UniRule"/>
</dbReference>
<evidence type="ECO:0000313" key="18">
    <source>
        <dbReference type="WBParaSite" id="ECPE_0001565001-mRNA-1"/>
    </source>
</evidence>
<feature type="region of interest" description="Disordered" evidence="14">
    <location>
        <begin position="135"/>
        <end position="207"/>
    </location>
</feature>
<dbReference type="Gene3D" id="1.10.510.10">
    <property type="entry name" value="Transferase(Phosphotransferase) domain 1"/>
    <property type="match status" value="1"/>
</dbReference>
<evidence type="ECO:0000256" key="13">
    <source>
        <dbReference type="RuleBase" id="RU000304"/>
    </source>
</evidence>
<keyword evidence="5" id="KW-0418">Kinase</keyword>
<evidence type="ECO:0000256" key="2">
    <source>
        <dbReference type="ARBA" id="ARBA00022527"/>
    </source>
</evidence>
<dbReference type="InterPro" id="IPR000719">
    <property type="entry name" value="Prot_kinase_dom"/>
</dbReference>
<comment type="catalytic activity">
    <reaction evidence="7">
        <text>L-threonyl-[protein] + ATP = O-phospho-L-threonyl-[protein] + ADP + H(+)</text>
        <dbReference type="Rhea" id="RHEA:46608"/>
        <dbReference type="Rhea" id="RHEA-COMP:11060"/>
        <dbReference type="Rhea" id="RHEA-COMP:11605"/>
        <dbReference type="ChEBI" id="CHEBI:15378"/>
        <dbReference type="ChEBI" id="CHEBI:30013"/>
        <dbReference type="ChEBI" id="CHEBI:30616"/>
        <dbReference type="ChEBI" id="CHEBI:61977"/>
        <dbReference type="ChEBI" id="CHEBI:456216"/>
        <dbReference type="EC" id="2.7.11.1"/>
    </reaction>
</comment>
<dbReference type="InterPro" id="IPR008271">
    <property type="entry name" value="Ser/Thr_kinase_AS"/>
</dbReference>
<dbReference type="FunFam" id="3.30.200.20:FF:000003">
    <property type="entry name" value="Non-specific serine/threonine protein kinase"/>
    <property type="match status" value="1"/>
</dbReference>
<dbReference type="Proteomes" id="UP000272942">
    <property type="component" value="Unassembled WGS sequence"/>
</dbReference>
<dbReference type="PROSITE" id="PS00107">
    <property type="entry name" value="PROTEIN_KINASE_ATP"/>
    <property type="match status" value="1"/>
</dbReference>
<evidence type="ECO:0000259" key="15">
    <source>
        <dbReference type="PROSITE" id="PS50011"/>
    </source>
</evidence>
<dbReference type="WBParaSite" id="ECPE_0001565001-mRNA-1">
    <property type="protein sequence ID" value="ECPE_0001565001-mRNA-1"/>
    <property type="gene ID" value="ECPE_0001565001"/>
</dbReference>
<evidence type="ECO:0000256" key="10">
    <source>
        <dbReference type="PIRSR" id="PIRSR630616-2"/>
    </source>
</evidence>
<comment type="catalytic activity">
    <reaction evidence="8">
        <text>L-seryl-[protein] + ATP = O-phospho-L-seryl-[protein] + ADP + H(+)</text>
        <dbReference type="Rhea" id="RHEA:17989"/>
        <dbReference type="Rhea" id="RHEA-COMP:9863"/>
        <dbReference type="Rhea" id="RHEA-COMP:11604"/>
        <dbReference type="ChEBI" id="CHEBI:15378"/>
        <dbReference type="ChEBI" id="CHEBI:29999"/>
        <dbReference type="ChEBI" id="CHEBI:30616"/>
        <dbReference type="ChEBI" id="CHEBI:83421"/>
        <dbReference type="ChEBI" id="CHEBI:456216"/>
        <dbReference type="EC" id="2.7.11.1"/>
    </reaction>
</comment>
<reference evidence="16 17" key="2">
    <citation type="submission" date="2018-11" db="EMBL/GenBank/DDBJ databases">
        <authorList>
            <consortium name="Pathogen Informatics"/>
        </authorList>
    </citation>
    <scope>NUCLEOTIDE SEQUENCE [LARGE SCALE GENOMIC DNA]</scope>
    <source>
        <strain evidence="16 17">Egypt</strain>
    </source>
</reference>
<dbReference type="OrthoDB" id="1738954at2759"/>
<dbReference type="GO" id="GO:0004674">
    <property type="term" value="F:protein serine/threonine kinase activity"/>
    <property type="evidence" value="ECO:0007669"/>
    <property type="project" value="UniProtKB-KW"/>
</dbReference>
<dbReference type="InterPro" id="IPR017441">
    <property type="entry name" value="Protein_kinase_ATP_BS"/>
</dbReference>
<keyword evidence="17" id="KW-1185">Reference proteome</keyword>
<sequence length="397" mass="44694">MFFSLPSIESRLSHTSAEPKQTTPVNNHLPLLNDSNRSNLVESASKCTIESVKPDPSVPQLHPNLYSFEKGLEQVESIGPTLDSVGHGRLEAILEPEELQEMESGVTNTDETTRGKVFPIKQNDEILFKQITPKDNLSNQEGPVCPHLPAIDSFSEKSKGKNGIKTSDQLTEDQSTQNDTANKPSVKCKNKSRENMDHKSEAPTVQSATPAIQLQTPLVNAVAKRKALMDSLNIPVVSETDYLEKRYHIGRTLGDGNFAVVRLARRRETGQLYAIKMIDKTKLKGKESMLYHEVSIMHRCNHPNIVRLYEEFETSKDIWLTMEYVKDGDLFDGITKAMKFSEVTASGIVRDLASALFYLHCRSIVHRDLKPENVLVRDSDVKEEKDMKLMIMIRVDC</sequence>
<dbReference type="SMART" id="SM00220">
    <property type="entry name" value="S_TKc"/>
    <property type="match status" value="1"/>
</dbReference>
<evidence type="ECO:0000256" key="6">
    <source>
        <dbReference type="ARBA" id="ARBA00022840"/>
    </source>
</evidence>
<keyword evidence="6 10" id="KW-0067">ATP-binding</keyword>
<feature type="domain" description="Protein kinase" evidence="15">
    <location>
        <begin position="247"/>
        <end position="397"/>
    </location>
</feature>
<accession>A0A183B8S5</accession>
<evidence type="ECO:0000256" key="5">
    <source>
        <dbReference type="ARBA" id="ARBA00022777"/>
    </source>
</evidence>
<keyword evidence="2 13" id="KW-0723">Serine/threonine-protein kinase</keyword>
<dbReference type="PANTHER" id="PTHR24350">
    <property type="entry name" value="SERINE/THREONINE-PROTEIN KINASE IAL-RELATED"/>
    <property type="match status" value="1"/>
</dbReference>
<feature type="cross-link" description="Glycyl lysine isopeptide (Lys-Gly) (interchain with G-Cter in SUMO2)" evidence="11">
    <location>
        <position position="370"/>
    </location>
</feature>
<reference evidence="18" key="1">
    <citation type="submission" date="2016-06" db="UniProtKB">
        <authorList>
            <consortium name="WormBaseParasite"/>
        </authorList>
    </citation>
    <scope>IDENTIFICATION</scope>
</reference>
<evidence type="ECO:0000256" key="4">
    <source>
        <dbReference type="ARBA" id="ARBA00022741"/>
    </source>
</evidence>
<organism evidence="18">
    <name type="scientific">Echinostoma caproni</name>
    <dbReference type="NCBI Taxonomy" id="27848"/>
    <lineage>
        <taxon>Eukaryota</taxon>
        <taxon>Metazoa</taxon>
        <taxon>Spiralia</taxon>
        <taxon>Lophotrochozoa</taxon>
        <taxon>Platyhelminthes</taxon>
        <taxon>Trematoda</taxon>
        <taxon>Digenea</taxon>
        <taxon>Plagiorchiida</taxon>
        <taxon>Echinostomata</taxon>
        <taxon>Echinostomatoidea</taxon>
        <taxon>Echinostomatidae</taxon>
        <taxon>Echinostoma</taxon>
    </lineage>
</organism>
<comment type="similarity">
    <text evidence="13">Belongs to the protein kinase superfamily.</text>
</comment>
<feature type="compositionally biased region" description="Polar residues" evidence="14">
    <location>
        <begin position="164"/>
        <end position="183"/>
    </location>
</feature>
<keyword evidence="4 10" id="KW-0547">Nucleotide-binding</keyword>
<feature type="compositionally biased region" description="Polar residues" evidence="14">
    <location>
        <begin position="13"/>
        <end position="26"/>
    </location>
</feature>
<dbReference type="EMBL" id="UZAN01061169">
    <property type="protein sequence ID" value="VDP92882.1"/>
    <property type="molecule type" value="Genomic_DNA"/>
</dbReference>
<evidence type="ECO:0000313" key="17">
    <source>
        <dbReference type="Proteomes" id="UP000272942"/>
    </source>
</evidence>
<dbReference type="PROSITE" id="PS00108">
    <property type="entry name" value="PROTEIN_KINASE_ST"/>
    <property type="match status" value="1"/>
</dbReference>
<feature type="binding site" evidence="10">
    <location>
        <begin position="372"/>
        <end position="373"/>
    </location>
    <ligand>
        <name>ATP</name>
        <dbReference type="ChEBI" id="CHEBI:30616"/>
    </ligand>
</feature>
<evidence type="ECO:0000256" key="14">
    <source>
        <dbReference type="SAM" id="MobiDB-lite"/>
    </source>
</evidence>
<dbReference type="InterPro" id="IPR011009">
    <property type="entry name" value="Kinase-like_dom_sf"/>
</dbReference>
<feature type="binding site" evidence="10 12">
    <location>
        <position position="276"/>
    </location>
    <ligand>
        <name>ATP</name>
        <dbReference type="ChEBI" id="CHEBI:30616"/>
    </ligand>
</feature>
<evidence type="ECO:0000256" key="12">
    <source>
        <dbReference type="PROSITE-ProRule" id="PRU10141"/>
    </source>
</evidence>
<protein>
    <recommendedName>
        <fullName evidence="1">non-specific serine/threonine protein kinase</fullName>
        <ecNumber evidence="1">2.7.11.1</ecNumber>
    </recommendedName>
</protein>
<dbReference type="Pfam" id="PF00069">
    <property type="entry name" value="Pkinase"/>
    <property type="match status" value="1"/>
</dbReference>
<evidence type="ECO:0000256" key="11">
    <source>
        <dbReference type="PIRSR" id="PIRSR630616-3"/>
    </source>
</evidence>
<dbReference type="AlphaFoldDB" id="A0A183B8S5"/>
<dbReference type="PROSITE" id="PS50011">
    <property type="entry name" value="PROTEIN_KINASE_DOM"/>
    <property type="match status" value="1"/>
</dbReference>
<evidence type="ECO:0000256" key="1">
    <source>
        <dbReference type="ARBA" id="ARBA00012513"/>
    </source>
</evidence>
<gene>
    <name evidence="16" type="ORF">ECPE_LOCUS15610</name>
</gene>
<evidence type="ECO:0000313" key="16">
    <source>
        <dbReference type="EMBL" id="VDP92882.1"/>
    </source>
</evidence>